<organism evidence="5 6">
    <name type="scientific">Skeletonema marinoi</name>
    <dbReference type="NCBI Taxonomy" id="267567"/>
    <lineage>
        <taxon>Eukaryota</taxon>
        <taxon>Sar</taxon>
        <taxon>Stramenopiles</taxon>
        <taxon>Ochrophyta</taxon>
        <taxon>Bacillariophyta</taxon>
        <taxon>Coscinodiscophyceae</taxon>
        <taxon>Thalassiosirophycidae</taxon>
        <taxon>Thalassiosirales</taxon>
        <taxon>Skeletonemataceae</taxon>
        <taxon>Skeletonema</taxon>
        <taxon>Skeletonema marinoi-dohrnii complex</taxon>
    </lineage>
</organism>
<dbReference type="InterPro" id="IPR001041">
    <property type="entry name" value="2Fe-2S_ferredoxin-type"/>
</dbReference>
<evidence type="ECO:0000256" key="1">
    <source>
        <dbReference type="ARBA" id="ARBA00022714"/>
    </source>
</evidence>
<keyword evidence="1" id="KW-0001">2Fe-2S</keyword>
<feature type="region of interest" description="Disordered" evidence="3">
    <location>
        <begin position="1"/>
        <end position="20"/>
    </location>
</feature>
<accession>A0AAD8Y9N7</accession>
<keyword evidence="1" id="KW-0479">Metal-binding</keyword>
<comment type="caution">
    <text evidence="5">The sequence shown here is derived from an EMBL/GenBank/DDBJ whole genome shotgun (WGS) entry which is preliminary data.</text>
</comment>
<dbReference type="InterPro" id="IPR036010">
    <property type="entry name" value="2Fe-2S_ferredoxin-like_sf"/>
</dbReference>
<evidence type="ECO:0000313" key="6">
    <source>
        <dbReference type="Proteomes" id="UP001224775"/>
    </source>
</evidence>
<evidence type="ECO:0000313" key="5">
    <source>
        <dbReference type="EMBL" id="KAK1742223.1"/>
    </source>
</evidence>
<dbReference type="SUPFAM" id="SSF54292">
    <property type="entry name" value="2Fe-2S ferredoxin-like"/>
    <property type="match status" value="1"/>
</dbReference>
<dbReference type="CDD" id="cd00207">
    <property type="entry name" value="fer2"/>
    <property type="match status" value="1"/>
</dbReference>
<dbReference type="GO" id="GO:0051537">
    <property type="term" value="F:2 iron, 2 sulfur cluster binding"/>
    <property type="evidence" value="ECO:0007669"/>
    <property type="project" value="UniProtKB-KW"/>
</dbReference>
<dbReference type="PROSITE" id="PS51085">
    <property type="entry name" value="2FE2S_FER_2"/>
    <property type="match status" value="1"/>
</dbReference>
<keyword evidence="6" id="KW-1185">Reference proteome</keyword>
<proteinExistence type="predicted"/>
<gene>
    <name evidence="5" type="ORF">QTG54_006788</name>
</gene>
<feature type="compositionally biased region" description="Low complexity" evidence="3">
    <location>
        <begin position="1"/>
        <end position="15"/>
    </location>
</feature>
<dbReference type="Proteomes" id="UP001224775">
    <property type="component" value="Unassembled WGS sequence"/>
</dbReference>
<evidence type="ECO:0000256" key="3">
    <source>
        <dbReference type="SAM" id="MobiDB-lite"/>
    </source>
</evidence>
<dbReference type="Pfam" id="PF00111">
    <property type="entry name" value="Fer2"/>
    <property type="match status" value="1"/>
</dbReference>
<protein>
    <recommendedName>
        <fullName evidence="4">2Fe-2S ferredoxin-type domain-containing protein</fullName>
    </recommendedName>
</protein>
<dbReference type="EMBL" id="JATAAI010000011">
    <property type="protein sequence ID" value="KAK1742223.1"/>
    <property type="molecule type" value="Genomic_DNA"/>
</dbReference>
<feature type="domain" description="2Fe-2S ferredoxin-type" evidence="4">
    <location>
        <begin position="41"/>
        <end position="154"/>
    </location>
</feature>
<dbReference type="AlphaFoldDB" id="A0AAD8Y9N7"/>
<keyword evidence="1" id="KW-0408">Iron</keyword>
<evidence type="ECO:0000256" key="2">
    <source>
        <dbReference type="ARBA" id="ARBA00023014"/>
    </source>
</evidence>
<evidence type="ECO:0000259" key="4">
    <source>
        <dbReference type="PROSITE" id="PS51085"/>
    </source>
</evidence>
<sequence length="205" mass="22684">PNGSISSRISSPSSSTTLIYNTNPEVGLETSSNHNQDEISYPVQIIHQGRKTTINVHENEPILQALERQSTIAGSRDQMALALSSIPHECRRGNCLTCASKNVKRATSDNNLVVNVDNGLSPTIASELTKSGYVLTCCSYVTGPGVVLELDQNNEVWDAVYRQRLCDGDTKQIALEAQARLLRRVDEENVEKWKNKMKKVLSEEK</sequence>
<reference evidence="5" key="1">
    <citation type="submission" date="2023-06" db="EMBL/GenBank/DDBJ databases">
        <title>Survivors Of The Sea: Transcriptome response of Skeletonema marinoi to long-term dormancy.</title>
        <authorList>
            <person name="Pinder M.I.M."/>
            <person name="Kourtchenko O."/>
            <person name="Robertson E.K."/>
            <person name="Larsson T."/>
            <person name="Maumus F."/>
            <person name="Osuna-Cruz C.M."/>
            <person name="Vancaester E."/>
            <person name="Stenow R."/>
            <person name="Vandepoele K."/>
            <person name="Ploug H."/>
            <person name="Bruchert V."/>
            <person name="Godhe A."/>
            <person name="Topel M."/>
        </authorList>
    </citation>
    <scope>NUCLEOTIDE SEQUENCE</scope>
    <source>
        <strain evidence="5">R05AC</strain>
    </source>
</reference>
<name>A0AAD8Y9N7_9STRA</name>
<dbReference type="InterPro" id="IPR012675">
    <property type="entry name" value="Beta-grasp_dom_sf"/>
</dbReference>
<dbReference type="Gene3D" id="3.10.20.30">
    <property type="match status" value="1"/>
</dbReference>
<keyword evidence="2" id="KW-0411">Iron-sulfur</keyword>
<feature type="non-terminal residue" evidence="5">
    <location>
        <position position="1"/>
    </location>
</feature>